<sequence length="569" mass="65692">MLFTPHVNGADNYRNLTNFEAVNQVHFILKTRFYSFLLLIFVIVTVGLGSWGLTESSEARYAEISREMVKTGDYLHPRLLDIQHFHKPPLTYYITALGYNIFGINEFGARFFLQVSLIIQLLLVFKLAMLLFKNEKIAFSSAAIYFTFPIVLIASRNLTTDSYLATTILGCIYAYAVYKIKSKTFYLYLCYFLMGLGFLNKGPVIILPVLAFTIPWKVILKDKWKFSIHHLLGFLLFLLVSASWFILIIREIPELWNYFIQKHTVDRALSAETFHRDKPFWYFIVLAPLVGLPWFIYTIILSVKKYKPTPETERKFIKILLWSSGIVFLMFSAFSSKLVLYILPIFPLLAVVGGFFLSESSQRLKKNFNITYYVLFVLFILALILLKLIGQIQLDVISIIAIVVIAVLGLVLSIKFSTSARSKLLALGVAFTTCVIAAFAFVGDQNPYLINTTRDLAAELENGELENAENIMVYDYMIPSTAFYLDRPIITVHEGNFNTNREVQFEQDSEYKKTYLNVNKPEDLRRFTDYLQGDKNVLIMRRKGNLPDSLQHYLSKYKVEEAGKWKIYY</sequence>
<keyword evidence="4 10" id="KW-0808">Transferase</keyword>
<dbReference type="Proteomes" id="UP000241507">
    <property type="component" value="Chromosome"/>
</dbReference>
<feature type="transmembrane region" description="Helical" evidence="8">
    <location>
        <begin position="396"/>
        <end position="412"/>
    </location>
</feature>
<dbReference type="PANTHER" id="PTHR33908:SF3">
    <property type="entry name" value="UNDECAPRENYL PHOSPHATE-ALPHA-4-AMINO-4-DEOXY-L-ARABINOSE ARABINOSYL TRANSFERASE"/>
    <property type="match status" value="1"/>
</dbReference>
<dbReference type="GO" id="GO:0010041">
    <property type="term" value="P:response to iron(III) ion"/>
    <property type="evidence" value="ECO:0007669"/>
    <property type="project" value="TreeGrafter"/>
</dbReference>
<reference evidence="11" key="1">
    <citation type="submission" date="2018-03" db="EMBL/GenBank/DDBJ databases">
        <title>Gramella fulva sp. nov., isolated from a dry surface of tidal flat.</title>
        <authorList>
            <person name="Hwang S.H."/>
            <person name="Hwang W.M."/>
            <person name="Kang K."/>
            <person name="Ahn T.-Y."/>
        </authorList>
    </citation>
    <scope>NUCLEOTIDE SEQUENCE [LARGE SCALE GENOMIC DNA]</scope>
    <source>
        <strain evidence="11">SH35</strain>
    </source>
</reference>
<feature type="transmembrane region" description="Helical" evidence="8">
    <location>
        <begin position="424"/>
        <end position="443"/>
    </location>
</feature>
<evidence type="ECO:0000256" key="1">
    <source>
        <dbReference type="ARBA" id="ARBA00004651"/>
    </source>
</evidence>
<dbReference type="PANTHER" id="PTHR33908">
    <property type="entry name" value="MANNOSYLTRANSFERASE YKCB-RELATED"/>
    <property type="match status" value="1"/>
</dbReference>
<keyword evidence="6 8" id="KW-1133">Transmembrane helix</keyword>
<feature type="transmembrane region" description="Helical" evidence="8">
    <location>
        <begin position="340"/>
        <end position="358"/>
    </location>
</feature>
<organism evidence="10 11">
    <name type="scientific">Christiangramia fulva</name>
    <dbReference type="NCBI Taxonomy" id="2126553"/>
    <lineage>
        <taxon>Bacteria</taxon>
        <taxon>Pseudomonadati</taxon>
        <taxon>Bacteroidota</taxon>
        <taxon>Flavobacteriia</taxon>
        <taxon>Flavobacteriales</taxon>
        <taxon>Flavobacteriaceae</taxon>
        <taxon>Christiangramia</taxon>
    </lineage>
</organism>
<keyword evidence="2" id="KW-1003">Cell membrane</keyword>
<dbReference type="AlphaFoldDB" id="A0A2R3Z7J4"/>
<dbReference type="EMBL" id="CP028136">
    <property type="protein sequence ID" value="AVR46250.1"/>
    <property type="molecule type" value="Genomic_DNA"/>
</dbReference>
<feature type="transmembrane region" description="Helical" evidence="8">
    <location>
        <begin position="370"/>
        <end position="390"/>
    </location>
</feature>
<feature type="transmembrane region" description="Helical" evidence="8">
    <location>
        <begin position="137"/>
        <end position="155"/>
    </location>
</feature>
<dbReference type="KEGG" id="grs:C7S20_13810"/>
<feature type="domain" description="Glycosyltransferase RgtA/B/C/D-like" evidence="9">
    <location>
        <begin position="86"/>
        <end position="244"/>
    </location>
</feature>
<name>A0A2R3Z7J4_9FLAO</name>
<protein>
    <submittedName>
        <fullName evidence="10">UDP-phosphate alpha-4-amino-4-deoxy-L-arabinose arabinosyl transferase</fullName>
    </submittedName>
</protein>
<accession>A0A2R3Z7J4</accession>
<keyword evidence="3" id="KW-0328">Glycosyltransferase</keyword>
<keyword evidence="5 8" id="KW-0812">Transmembrane</keyword>
<keyword evidence="7 8" id="KW-0472">Membrane</keyword>
<feature type="transmembrane region" description="Helical" evidence="8">
    <location>
        <begin position="315"/>
        <end position="334"/>
    </location>
</feature>
<evidence type="ECO:0000256" key="3">
    <source>
        <dbReference type="ARBA" id="ARBA00022676"/>
    </source>
</evidence>
<feature type="transmembrane region" description="Helical" evidence="8">
    <location>
        <begin position="33"/>
        <end position="53"/>
    </location>
</feature>
<evidence type="ECO:0000259" key="9">
    <source>
        <dbReference type="Pfam" id="PF13231"/>
    </source>
</evidence>
<dbReference type="InterPro" id="IPR038731">
    <property type="entry name" value="RgtA/B/C-like"/>
</dbReference>
<dbReference type="GO" id="GO:0009103">
    <property type="term" value="P:lipopolysaccharide biosynthetic process"/>
    <property type="evidence" value="ECO:0007669"/>
    <property type="project" value="TreeGrafter"/>
</dbReference>
<dbReference type="InterPro" id="IPR050297">
    <property type="entry name" value="LipidA_mod_glycosyltrf_83"/>
</dbReference>
<evidence type="ECO:0000256" key="4">
    <source>
        <dbReference type="ARBA" id="ARBA00022679"/>
    </source>
</evidence>
<evidence type="ECO:0000256" key="8">
    <source>
        <dbReference type="SAM" id="Phobius"/>
    </source>
</evidence>
<evidence type="ECO:0000256" key="5">
    <source>
        <dbReference type="ARBA" id="ARBA00022692"/>
    </source>
</evidence>
<evidence type="ECO:0000313" key="10">
    <source>
        <dbReference type="EMBL" id="AVR46250.1"/>
    </source>
</evidence>
<proteinExistence type="predicted"/>
<feature type="transmembrane region" description="Helical" evidence="8">
    <location>
        <begin position="186"/>
        <end position="214"/>
    </location>
</feature>
<dbReference type="GO" id="GO:0005886">
    <property type="term" value="C:plasma membrane"/>
    <property type="evidence" value="ECO:0007669"/>
    <property type="project" value="UniProtKB-SubCell"/>
</dbReference>
<feature type="transmembrane region" description="Helical" evidence="8">
    <location>
        <begin position="280"/>
        <end position="303"/>
    </location>
</feature>
<gene>
    <name evidence="10" type="ORF">C7S20_13810</name>
</gene>
<comment type="subcellular location">
    <subcellularLocation>
        <location evidence="1">Cell membrane</location>
        <topology evidence="1">Multi-pass membrane protein</topology>
    </subcellularLocation>
</comment>
<feature type="transmembrane region" description="Helical" evidence="8">
    <location>
        <begin position="162"/>
        <end position="180"/>
    </location>
</feature>
<feature type="transmembrane region" description="Helical" evidence="8">
    <location>
        <begin position="111"/>
        <end position="131"/>
    </location>
</feature>
<feature type="transmembrane region" description="Helical" evidence="8">
    <location>
        <begin position="226"/>
        <end position="249"/>
    </location>
</feature>
<evidence type="ECO:0000256" key="7">
    <source>
        <dbReference type="ARBA" id="ARBA00023136"/>
    </source>
</evidence>
<dbReference type="GO" id="GO:0016763">
    <property type="term" value="F:pentosyltransferase activity"/>
    <property type="evidence" value="ECO:0007669"/>
    <property type="project" value="TreeGrafter"/>
</dbReference>
<evidence type="ECO:0000313" key="11">
    <source>
        <dbReference type="Proteomes" id="UP000241507"/>
    </source>
</evidence>
<dbReference type="Pfam" id="PF13231">
    <property type="entry name" value="PMT_2"/>
    <property type="match status" value="1"/>
</dbReference>
<keyword evidence="11" id="KW-1185">Reference proteome</keyword>
<evidence type="ECO:0000256" key="6">
    <source>
        <dbReference type="ARBA" id="ARBA00022989"/>
    </source>
</evidence>
<evidence type="ECO:0000256" key="2">
    <source>
        <dbReference type="ARBA" id="ARBA00022475"/>
    </source>
</evidence>